<evidence type="ECO:0000313" key="2">
    <source>
        <dbReference type="EMBL" id="MBM6617766.1"/>
    </source>
</evidence>
<gene>
    <name evidence="2" type="ORF">JR050_08805</name>
</gene>
<dbReference type="InterPro" id="IPR025736">
    <property type="entry name" value="PucR_C-HTH_dom"/>
</dbReference>
<dbReference type="EMBL" id="JAFELM010000027">
    <property type="protein sequence ID" value="MBM6617766.1"/>
    <property type="molecule type" value="Genomic_DNA"/>
</dbReference>
<proteinExistence type="predicted"/>
<protein>
    <submittedName>
        <fullName evidence="2">Helix-turn-helix domain-containing protein</fullName>
    </submittedName>
</protein>
<dbReference type="InterPro" id="IPR051448">
    <property type="entry name" value="CdaR-like_regulators"/>
</dbReference>
<keyword evidence="3" id="KW-1185">Reference proteome</keyword>
<sequence>MIEKLREEFPSLVLEEKLPTNPEMQYYRLQDGQYIGIHKNELDSKNRNVLSVFLTPIHLAHNVTPLQALWQEVLHTKAGNSLTHLKKHYPPSLFMRFIHFQLQNEVDKIAFEEALSFLSLSHYTVIWMNSISGVIIEEKDQEAVSKSELIDWRNAITSDFYTDVYLYVGDYFKVDEHVHSLYEFENHCSHLSRQYNSSQTVIQSFELIPYLLLHDATVDTRKSIEQCTRDITNDELQDIKTFIECGLNISLAAKTLFMHRNSLQYRVDKFIEKTGIDIKSFQGALVVYLAILSKKF</sequence>
<accession>A0ABS2DH04</accession>
<feature type="domain" description="PucR C-terminal helix-turn-helix" evidence="1">
    <location>
        <begin position="240"/>
        <end position="291"/>
    </location>
</feature>
<comment type="caution">
    <text evidence="2">The sequence shown here is derived from an EMBL/GenBank/DDBJ whole genome shotgun (WGS) entry which is preliminary data.</text>
</comment>
<dbReference type="PANTHER" id="PTHR33744">
    <property type="entry name" value="CARBOHYDRATE DIACID REGULATOR"/>
    <property type="match status" value="1"/>
</dbReference>
<organism evidence="2 3">
    <name type="scientific">Bacillus suaedaesalsae</name>
    <dbReference type="NCBI Taxonomy" id="2810349"/>
    <lineage>
        <taxon>Bacteria</taxon>
        <taxon>Bacillati</taxon>
        <taxon>Bacillota</taxon>
        <taxon>Bacilli</taxon>
        <taxon>Bacillales</taxon>
        <taxon>Bacillaceae</taxon>
        <taxon>Bacillus</taxon>
    </lineage>
</organism>
<evidence type="ECO:0000259" key="1">
    <source>
        <dbReference type="Pfam" id="PF13556"/>
    </source>
</evidence>
<dbReference type="Proteomes" id="UP001518925">
    <property type="component" value="Unassembled WGS sequence"/>
</dbReference>
<reference evidence="2 3" key="1">
    <citation type="submission" date="2021-02" db="EMBL/GenBank/DDBJ databases">
        <title>Bacillus sp. RD4P76, an endophyte from a halophyte.</title>
        <authorList>
            <person name="Sun J.-Q."/>
        </authorList>
    </citation>
    <scope>NUCLEOTIDE SEQUENCE [LARGE SCALE GENOMIC DNA]</scope>
    <source>
        <strain evidence="2 3">RD4P76</strain>
    </source>
</reference>
<dbReference type="Pfam" id="PF13556">
    <property type="entry name" value="HTH_30"/>
    <property type="match status" value="1"/>
</dbReference>
<dbReference type="Gene3D" id="1.10.10.2840">
    <property type="entry name" value="PucR C-terminal helix-turn-helix domain"/>
    <property type="match status" value="1"/>
</dbReference>
<dbReference type="InterPro" id="IPR042070">
    <property type="entry name" value="PucR_C-HTH_sf"/>
</dbReference>
<dbReference type="RefSeq" id="WP_204203136.1">
    <property type="nucleotide sequence ID" value="NZ_JAFELM010000027.1"/>
</dbReference>
<dbReference type="PANTHER" id="PTHR33744:SF15">
    <property type="entry name" value="CARBOHYDRATE DIACID REGULATOR"/>
    <property type="match status" value="1"/>
</dbReference>
<evidence type="ECO:0000313" key="3">
    <source>
        <dbReference type="Proteomes" id="UP001518925"/>
    </source>
</evidence>
<name>A0ABS2DH04_9BACI</name>